<evidence type="ECO:0000256" key="3">
    <source>
        <dbReference type="ARBA" id="ARBA00022692"/>
    </source>
</evidence>
<dbReference type="PANTHER" id="PTHR21659">
    <property type="entry name" value="HYDROPHOBIC PROTEIN RCI2 LOW TEMPERATURE AND SALT RESPONSIVE PROTEIN LTI6 -RELATED"/>
    <property type="match status" value="1"/>
</dbReference>
<dbReference type="OrthoDB" id="2152119at2759"/>
<dbReference type="PANTHER" id="PTHR21659:SF42">
    <property type="entry name" value="UPF0057 MEMBRANE PROTEIN ZK632.10-RELATED"/>
    <property type="match status" value="1"/>
</dbReference>
<evidence type="ECO:0000256" key="5">
    <source>
        <dbReference type="ARBA" id="ARBA00023136"/>
    </source>
</evidence>
<dbReference type="AlphaFoldDB" id="A0A3M7M0V7"/>
<accession>A0A3M7M0V7</accession>
<dbReference type="EMBL" id="KE747814">
    <property type="protein sequence ID" value="RMZ68089.1"/>
    <property type="molecule type" value="Genomic_DNA"/>
</dbReference>
<evidence type="ECO:0000256" key="1">
    <source>
        <dbReference type="ARBA" id="ARBA00004370"/>
    </source>
</evidence>
<evidence type="ECO:0000313" key="7">
    <source>
        <dbReference type="Proteomes" id="UP000265663"/>
    </source>
</evidence>
<dbReference type="Proteomes" id="UP000265663">
    <property type="component" value="Unassembled WGS sequence"/>
</dbReference>
<keyword evidence="7" id="KW-1185">Reference proteome</keyword>
<proteinExistence type="inferred from homology"/>
<dbReference type="InterPro" id="IPR000612">
    <property type="entry name" value="PMP3"/>
</dbReference>
<sequence length="114" mass="12532">MLARPQLTTQPTVPPVGVFLVAGCGADLLINICLCLLALFPGHIHAFYVEFVYLRRRDQARQGILDSTPVPGVFSEKVYNGGTKRVHIVAQPIVAAEVPVHAQQQQQGYVVKQR</sequence>
<organism evidence="6 7">
    <name type="scientific">Pyrenophora seminiperda CCB06</name>
    <dbReference type="NCBI Taxonomy" id="1302712"/>
    <lineage>
        <taxon>Eukaryota</taxon>
        <taxon>Fungi</taxon>
        <taxon>Dikarya</taxon>
        <taxon>Ascomycota</taxon>
        <taxon>Pezizomycotina</taxon>
        <taxon>Dothideomycetes</taxon>
        <taxon>Pleosporomycetidae</taxon>
        <taxon>Pleosporales</taxon>
        <taxon>Pleosporineae</taxon>
        <taxon>Pleosporaceae</taxon>
        <taxon>Pyrenophora</taxon>
    </lineage>
</organism>
<keyword evidence="5" id="KW-0472">Membrane</keyword>
<evidence type="ECO:0000256" key="2">
    <source>
        <dbReference type="ARBA" id="ARBA00009530"/>
    </source>
</evidence>
<keyword evidence="3" id="KW-0812">Transmembrane</keyword>
<dbReference type="Pfam" id="PF01679">
    <property type="entry name" value="Pmp3"/>
    <property type="match status" value="1"/>
</dbReference>
<dbReference type="PROSITE" id="PS51257">
    <property type="entry name" value="PROKAR_LIPOPROTEIN"/>
    <property type="match status" value="1"/>
</dbReference>
<name>A0A3M7M0V7_9PLEO</name>
<reference evidence="6 7" key="1">
    <citation type="journal article" date="2014" name="PLoS ONE">
        <title>De novo Genome Assembly of the Fungal Plant Pathogen Pyrenophora semeniperda.</title>
        <authorList>
            <person name="Soliai M.M."/>
            <person name="Meyer S.E."/>
            <person name="Udall J.A."/>
            <person name="Elzinga D.E."/>
            <person name="Hermansen R.A."/>
            <person name="Bodily P.M."/>
            <person name="Hart A.A."/>
            <person name="Coleman C.E."/>
        </authorList>
    </citation>
    <scope>NUCLEOTIDE SEQUENCE [LARGE SCALE GENOMIC DNA]</scope>
    <source>
        <strain evidence="6 7">CCB06</strain>
        <tissue evidence="6">Mycelium</tissue>
    </source>
</reference>
<comment type="subcellular location">
    <subcellularLocation>
        <location evidence="1">Membrane</location>
    </subcellularLocation>
</comment>
<protein>
    <submittedName>
        <fullName evidence="6">Plasma membrane proteolipid 3</fullName>
    </submittedName>
</protein>
<dbReference type="GO" id="GO:0016020">
    <property type="term" value="C:membrane"/>
    <property type="evidence" value="ECO:0007669"/>
    <property type="project" value="UniProtKB-SubCell"/>
</dbReference>
<gene>
    <name evidence="6" type="ORF">GMOD_00004268</name>
</gene>
<evidence type="ECO:0000256" key="4">
    <source>
        <dbReference type="ARBA" id="ARBA00022989"/>
    </source>
</evidence>
<comment type="similarity">
    <text evidence="2">Belongs to the UPF0057 (PMP3) family.</text>
</comment>
<keyword evidence="4" id="KW-1133">Transmembrane helix</keyword>
<evidence type="ECO:0000313" key="6">
    <source>
        <dbReference type="EMBL" id="RMZ68089.1"/>
    </source>
</evidence>